<evidence type="ECO:0000313" key="2">
    <source>
        <dbReference type="EMBL" id="RDI73808.1"/>
    </source>
</evidence>
<keyword evidence="3" id="KW-1185">Reference proteome</keyword>
<gene>
    <name evidence="2" type="ORF">Gocc_2372</name>
</gene>
<reference evidence="2 3" key="1">
    <citation type="submission" date="2018-07" db="EMBL/GenBank/DDBJ databases">
        <title>High-quality-draft genome sequence of Gaiella occulta.</title>
        <authorList>
            <person name="Severino R."/>
            <person name="Froufe H.J.C."/>
            <person name="Rainey F.A."/>
            <person name="Barroso C."/>
            <person name="Albuquerque L."/>
            <person name="Lobo-Da-Cunha A."/>
            <person name="Da Costa M.S."/>
            <person name="Egas C."/>
        </authorList>
    </citation>
    <scope>NUCLEOTIDE SEQUENCE [LARGE SCALE GENOMIC DNA]</scope>
    <source>
        <strain evidence="2 3">F2-233</strain>
    </source>
</reference>
<accession>A0A7M2YWJ7</accession>
<protein>
    <recommendedName>
        <fullName evidence="4">Prevent-host-death family protein</fullName>
    </recommendedName>
</protein>
<comment type="caution">
    <text evidence="2">The sequence shown here is derived from an EMBL/GenBank/DDBJ whole genome shotgun (WGS) entry which is preliminary data.</text>
</comment>
<dbReference type="EMBL" id="QQZY01000006">
    <property type="protein sequence ID" value="RDI73808.1"/>
    <property type="molecule type" value="Genomic_DNA"/>
</dbReference>
<dbReference type="Proteomes" id="UP000254134">
    <property type="component" value="Unassembled WGS sequence"/>
</dbReference>
<reference evidence="3" key="2">
    <citation type="journal article" date="2019" name="MicrobiologyOpen">
        <title>High-quality draft genome sequence of Gaiella occulta isolated from a 150 meter deep mineral water borehole and comparison with the genome sequences of other deep-branching lineages of the phylum Actinobacteria.</title>
        <authorList>
            <person name="Severino R."/>
            <person name="Froufe H.J.C."/>
            <person name="Barroso C."/>
            <person name="Albuquerque L."/>
            <person name="Lobo-da-Cunha A."/>
            <person name="da Costa M.S."/>
            <person name="Egas C."/>
        </authorList>
    </citation>
    <scope>NUCLEOTIDE SEQUENCE [LARGE SCALE GENOMIC DNA]</scope>
    <source>
        <strain evidence="3">F2-233</strain>
    </source>
</reference>
<evidence type="ECO:0000313" key="3">
    <source>
        <dbReference type="Proteomes" id="UP000254134"/>
    </source>
</evidence>
<evidence type="ECO:0000256" key="1">
    <source>
        <dbReference type="SAM" id="MobiDB-lite"/>
    </source>
</evidence>
<evidence type="ECO:0008006" key="4">
    <source>
        <dbReference type="Google" id="ProtNLM"/>
    </source>
</evidence>
<sequence length="95" mass="10662">MTTRIGIRELRDTLTAASRRVESGERLEGTRGGIPVAVIAPYDEDPLERLIASGRAAPGRPFRPPTRLAQAHGPKTASEILLEGREDRFWRRRCR</sequence>
<proteinExistence type="predicted"/>
<feature type="region of interest" description="Disordered" evidence="1">
    <location>
        <begin position="55"/>
        <end position="74"/>
    </location>
</feature>
<dbReference type="RefSeq" id="WP_114796789.1">
    <property type="nucleotide sequence ID" value="NZ_QQZY01000006.1"/>
</dbReference>
<name>A0A7M2YWJ7_9ACTN</name>
<organism evidence="2 3">
    <name type="scientific">Gaiella occulta</name>
    <dbReference type="NCBI Taxonomy" id="1002870"/>
    <lineage>
        <taxon>Bacteria</taxon>
        <taxon>Bacillati</taxon>
        <taxon>Actinomycetota</taxon>
        <taxon>Thermoleophilia</taxon>
        <taxon>Gaiellales</taxon>
        <taxon>Gaiellaceae</taxon>
        <taxon>Gaiella</taxon>
    </lineage>
</organism>
<dbReference type="AlphaFoldDB" id="A0A7M2YWJ7"/>